<name>A0A8K1LLP2_9PASS</name>
<dbReference type="EMBL" id="SWJQ01000229">
    <property type="protein sequence ID" value="TRZ18241.1"/>
    <property type="molecule type" value="Genomic_DNA"/>
</dbReference>
<sequence length="87" mass="9187">MRQRRRKAQPIRAKAGAGVANPSQLCLWPGNWDTTGGTVLPRAGGDNTLLTGDISLSLGLCRRIGKLCSDTSHVLDTMNAATVATPK</sequence>
<comment type="caution">
    <text evidence="1">The sequence shown here is derived from an EMBL/GenBank/DDBJ whole genome shotgun (WGS) entry which is preliminary data.</text>
</comment>
<protein>
    <submittedName>
        <fullName evidence="1">Uncharacterized protein</fullName>
    </submittedName>
</protein>
<dbReference type="Proteomes" id="UP000796761">
    <property type="component" value="Unassembled WGS sequence"/>
</dbReference>
<reference evidence="1" key="1">
    <citation type="submission" date="2019-04" db="EMBL/GenBank/DDBJ databases">
        <title>Genome assembly of Zosterops borbonicus 15179.</title>
        <authorList>
            <person name="Leroy T."/>
            <person name="Anselmetti Y."/>
            <person name="Tilak M.-K."/>
            <person name="Nabholz B."/>
        </authorList>
    </citation>
    <scope>NUCLEOTIDE SEQUENCE</scope>
    <source>
        <strain evidence="1">HGM_15179</strain>
        <tissue evidence="1">Muscle</tissue>
    </source>
</reference>
<accession>A0A8K1LLP2</accession>
<evidence type="ECO:0000313" key="2">
    <source>
        <dbReference type="Proteomes" id="UP000796761"/>
    </source>
</evidence>
<evidence type="ECO:0000313" key="1">
    <source>
        <dbReference type="EMBL" id="TRZ18241.1"/>
    </source>
</evidence>
<dbReference type="AlphaFoldDB" id="A0A8K1LLP2"/>
<gene>
    <name evidence="1" type="ORF">HGM15179_008907</name>
</gene>
<proteinExistence type="predicted"/>
<organism evidence="1 2">
    <name type="scientific">Zosterops borbonicus</name>
    <dbReference type="NCBI Taxonomy" id="364589"/>
    <lineage>
        <taxon>Eukaryota</taxon>
        <taxon>Metazoa</taxon>
        <taxon>Chordata</taxon>
        <taxon>Craniata</taxon>
        <taxon>Vertebrata</taxon>
        <taxon>Euteleostomi</taxon>
        <taxon>Archelosauria</taxon>
        <taxon>Archosauria</taxon>
        <taxon>Dinosauria</taxon>
        <taxon>Saurischia</taxon>
        <taxon>Theropoda</taxon>
        <taxon>Coelurosauria</taxon>
        <taxon>Aves</taxon>
        <taxon>Neognathae</taxon>
        <taxon>Neoaves</taxon>
        <taxon>Telluraves</taxon>
        <taxon>Australaves</taxon>
        <taxon>Passeriformes</taxon>
        <taxon>Sylvioidea</taxon>
        <taxon>Zosteropidae</taxon>
        <taxon>Zosterops</taxon>
    </lineage>
</organism>
<keyword evidence="2" id="KW-1185">Reference proteome</keyword>